<dbReference type="SUPFAM" id="SSF55961">
    <property type="entry name" value="Bet v1-like"/>
    <property type="match status" value="1"/>
</dbReference>
<keyword evidence="2" id="KW-1185">Reference proteome</keyword>
<evidence type="ECO:0000313" key="2">
    <source>
        <dbReference type="Proteomes" id="UP001597131"/>
    </source>
</evidence>
<comment type="caution">
    <text evidence="1">The sequence shown here is derived from an EMBL/GenBank/DDBJ whole genome shotgun (WGS) entry which is preliminary data.</text>
</comment>
<dbReference type="Gene3D" id="3.30.530.20">
    <property type="match status" value="1"/>
</dbReference>
<name>A0ABW3NTV5_9FLAO</name>
<accession>A0ABW3NTV5</accession>
<dbReference type="InterPro" id="IPR023393">
    <property type="entry name" value="START-like_dom_sf"/>
</dbReference>
<dbReference type="Proteomes" id="UP001597131">
    <property type="component" value="Unassembled WGS sequence"/>
</dbReference>
<gene>
    <name evidence="1" type="ORF">ACFQ3Q_12635</name>
</gene>
<dbReference type="CDD" id="cd07812">
    <property type="entry name" value="SRPBCC"/>
    <property type="match status" value="1"/>
</dbReference>
<dbReference type="RefSeq" id="WP_380746403.1">
    <property type="nucleotide sequence ID" value="NZ_JBHTLI010000003.1"/>
</dbReference>
<dbReference type="EMBL" id="JBHTLI010000003">
    <property type="protein sequence ID" value="MFD1096601.1"/>
    <property type="molecule type" value="Genomic_DNA"/>
</dbReference>
<sequence length="148" mass="17575">MKYTTEIEIRLPREEVLKKLYNPNNLKHWQKGFVSKEHLNGEPGEEGAESRLIYKMGKREIEMTETITKKELPLKLSASYNAKGVYNIQKNIFEETPRNHTMWTSRNKFEFSGFMKLMGWLMPGAFKKQTYQYMQDFKKFAETGKSLY</sequence>
<organism evidence="1 2">
    <name type="scientific">Salegentibacter chungangensis</name>
    <dbReference type="NCBI Taxonomy" id="1335724"/>
    <lineage>
        <taxon>Bacteria</taxon>
        <taxon>Pseudomonadati</taxon>
        <taxon>Bacteroidota</taxon>
        <taxon>Flavobacteriia</taxon>
        <taxon>Flavobacteriales</taxon>
        <taxon>Flavobacteriaceae</taxon>
        <taxon>Salegentibacter</taxon>
    </lineage>
</organism>
<protein>
    <submittedName>
        <fullName evidence="1">SRPBCC family protein</fullName>
    </submittedName>
</protein>
<reference evidence="2" key="1">
    <citation type="journal article" date="2019" name="Int. J. Syst. Evol. Microbiol.">
        <title>The Global Catalogue of Microorganisms (GCM) 10K type strain sequencing project: providing services to taxonomists for standard genome sequencing and annotation.</title>
        <authorList>
            <consortium name="The Broad Institute Genomics Platform"/>
            <consortium name="The Broad Institute Genome Sequencing Center for Infectious Disease"/>
            <person name="Wu L."/>
            <person name="Ma J."/>
        </authorList>
    </citation>
    <scope>NUCLEOTIDE SEQUENCE [LARGE SCALE GENOMIC DNA]</scope>
    <source>
        <strain evidence="2">CCUG 64793</strain>
    </source>
</reference>
<evidence type="ECO:0000313" key="1">
    <source>
        <dbReference type="EMBL" id="MFD1096601.1"/>
    </source>
</evidence>
<proteinExistence type="predicted"/>